<dbReference type="EMBL" id="BJCC01000007">
    <property type="protein sequence ID" value="GCF92849.1"/>
    <property type="molecule type" value="Genomic_DNA"/>
</dbReference>
<organism evidence="1 2">
    <name type="scientific">Enterococcus florum</name>
    <dbReference type="NCBI Taxonomy" id="2480627"/>
    <lineage>
        <taxon>Bacteria</taxon>
        <taxon>Bacillati</taxon>
        <taxon>Bacillota</taxon>
        <taxon>Bacilli</taxon>
        <taxon>Lactobacillales</taxon>
        <taxon>Enterococcaceae</taxon>
        <taxon>Enterococcus</taxon>
    </lineage>
</organism>
<dbReference type="Proteomes" id="UP000290567">
    <property type="component" value="Unassembled WGS sequence"/>
</dbReference>
<protein>
    <submittedName>
        <fullName evidence="1">Uncharacterized protein</fullName>
    </submittedName>
</protein>
<gene>
    <name evidence="1" type="ORF">NRIC_07400</name>
</gene>
<comment type="caution">
    <text evidence="1">The sequence shown here is derived from an EMBL/GenBank/DDBJ whole genome shotgun (WGS) entry which is preliminary data.</text>
</comment>
<dbReference type="AlphaFoldDB" id="A0A4V0WP72"/>
<proteinExistence type="predicted"/>
<evidence type="ECO:0000313" key="1">
    <source>
        <dbReference type="EMBL" id="GCF92849.1"/>
    </source>
</evidence>
<evidence type="ECO:0000313" key="2">
    <source>
        <dbReference type="Proteomes" id="UP000290567"/>
    </source>
</evidence>
<keyword evidence="2" id="KW-1185">Reference proteome</keyword>
<reference evidence="2" key="1">
    <citation type="submission" date="2019-02" db="EMBL/GenBank/DDBJ databases">
        <title>Draft genome sequence of Enterococcus sp. Gos25-1.</title>
        <authorList>
            <person name="Tanaka N."/>
            <person name="Shiwa Y."/>
            <person name="Fujita N."/>
        </authorList>
    </citation>
    <scope>NUCLEOTIDE SEQUENCE [LARGE SCALE GENOMIC DNA]</scope>
    <source>
        <strain evidence="2">Gos25-1</strain>
    </source>
</reference>
<name>A0A4V0WP72_9ENTE</name>
<accession>A0A4V0WP72</accession>
<sequence length="70" mass="8101">MILSMKEHEVNRTKIEQHMNDPACPDRVAFDRSSIEEKPRGALDQQDVDDRFQWIAIVISAEMDQAENNS</sequence>